<protein>
    <submittedName>
        <fullName evidence="5">APBB2</fullName>
    </submittedName>
</protein>
<proteinExistence type="predicted"/>
<feature type="domain" description="WW" evidence="4">
    <location>
        <begin position="273"/>
        <end position="305"/>
    </location>
</feature>
<dbReference type="GO" id="GO:0006355">
    <property type="term" value="P:regulation of DNA-templated transcription"/>
    <property type="evidence" value="ECO:0007669"/>
    <property type="project" value="TreeGrafter"/>
</dbReference>
<feature type="compositionally biased region" description="Basic and acidic residues" evidence="2">
    <location>
        <begin position="265"/>
        <end position="274"/>
    </location>
</feature>
<evidence type="ECO:0000259" key="4">
    <source>
        <dbReference type="PROSITE" id="PS50020"/>
    </source>
</evidence>
<dbReference type="Gene3D" id="2.20.70.10">
    <property type="match status" value="1"/>
</dbReference>
<keyword evidence="1" id="KW-0677">Repeat</keyword>
<dbReference type="OrthoDB" id="5969782at2759"/>
<reference evidence="5" key="1">
    <citation type="submission" date="2021-03" db="EMBL/GenBank/DDBJ databases">
        <authorList>
            <person name="Bekaert M."/>
        </authorList>
    </citation>
    <scope>NUCLEOTIDE SEQUENCE</scope>
</reference>
<feature type="compositionally biased region" description="Basic and acidic residues" evidence="2">
    <location>
        <begin position="120"/>
        <end position="135"/>
    </location>
</feature>
<dbReference type="SUPFAM" id="SSF51045">
    <property type="entry name" value="WW domain"/>
    <property type="match status" value="1"/>
</dbReference>
<feature type="region of interest" description="Disordered" evidence="2">
    <location>
        <begin position="249"/>
        <end position="283"/>
    </location>
</feature>
<feature type="domain" description="PID" evidence="3">
    <location>
        <begin position="393"/>
        <end position="529"/>
    </location>
</feature>
<dbReference type="FunFam" id="2.30.29.30:FF:000317">
    <property type="entry name" value="Amyloid beta A4 protein-binding family B member"/>
    <property type="match status" value="1"/>
</dbReference>
<dbReference type="InterPro" id="IPR006020">
    <property type="entry name" value="PTB/PI_dom"/>
</dbReference>
<dbReference type="Gene3D" id="2.30.29.30">
    <property type="entry name" value="Pleckstrin-homology domain (PH domain)/Phosphotyrosine-binding domain (PTB)"/>
    <property type="match status" value="2"/>
</dbReference>
<dbReference type="SUPFAM" id="SSF50729">
    <property type="entry name" value="PH domain-like"/>
    <property type="match status" value="2"/>
</dbReference>
<dbReference type="Pfam" id="PF00640">
    <property type="entry name" value="PID"/>
    <property type="match status" value="2"/>
</dbReference>
<evidence type="ECO:0000256" key="2">
    <source>
        <dbReference type="SAM" id="MobiDB-lite"/>
    </source>
</evidence>
<feature type="region of interest" description="Disordered" evidence="2">
    <location>
        <begin position="320"/>
        <end position="349"/>
    </location>
</feature>
<dbReference type="FunFam" id="2.30.29.30:FF:000034">
    <property type="entry name" value="amyloid beta A4 precursor protein-binding family B member 2"/>
    <property type="match status" value="1"/>
</dbReference>
<dbReference type="InterPro" id="IPR011993">
    <property type="entry name" value="PH-like_dom_sf"/>
</dbReference>
<dbReference type="GO" id="GO:0001540">
    <property type="term" value="F:amyloid-beta binding"/>
    <property type="evidence" value="ECO:0007669"/>
    <property type="project" value="InterPro"/>
</dbReference>
<dbReference type="CDD" id="cd01272">
    <property type="entry name" value="PTB1_Fe65"/>
    <property type="match status" value="1"/>
</dbReference>
<dbReference type="CDD" id="cd01271">
    <property type="entry name" value="PTB2_Fe65"/>
    <property type="match status" value="1"/>
</dbReference>
<dbReference type="PROSITE" id="PS50020">
    <property type="entry name" value="WW_DOMAIN_2"/>
    <property type="match status" value="1"/>
</dbReference>
<feature type="compositionally biased region" description="Polar residues" evidence="2">
    <location>
        <begin position="336"/>
        <end position="347"/>
    </location>
</feature>
<dbReference type="SMART" id="SM00462">
    <property type="entry name" value="PTB"/>
    <property type="match status" value="2"/>
</dbReference>
<dbReference type="EMBL" id="CAJPWZ010001405">
    <property type="protein sequence ID" value="CAG2214209.1"/>
    <property type="molecule type" value="Genomic_DNA"/>
</dbReference>
<feature type="compositionally biased region" description="Polar residues" evidence="2">
    <location>
        <begin position="205"/>
        <end position="216"/>
    </location>
</feature>
<organism evidence="5 6">
    <name type="scientific">Mytilus edulis</name>
    <name type="common">Blue mussel</name>
    <dbReference type="NCBI Taxonomy" id="6550"/>
    <lineage>
        <taxon>Eukaryota</taxon>
        <taxon>Metazoa</taxon>
        <taxon>Spiralia</taxon>
        <taxon>Lophotrochozoa</taxon>
        <taxon>Mollusca</taxon>
        <taxon>Bivalvia</taxon>
        <taxon>Autobranchia</taxon>
        <taxon>Pteriomorphia</taxon>
        <taxon>Mytilida</taxon>
        <taxon>Mytiloidea</taxon>
        <taxon>Mytilidae</taxon>
        <taxon>Mytilinae</taxon>
        <taxon>Mytilus</taxon>
    </lineage>
</organism>
<feature type="compositionally biased region" description="Acidic residues" evidence="2">
    <location>
        <begin position="105"/>
        <end position="119"/>
    </location>
</feature>
<accession>A0A8S3SB45</accession>
<dbReference type="CDD" id="cd00201">
    <property type="entry name" value="WW"/>
    <property type="match status" value="1"/>
</dbReference>
<keyword evidence="6" id="KW-1185">Reference proteome</keyword>
<evidence type="ECO:0000313" key="6">
    <source>
        <dbReference type="Proteomes" id="UP000683360"/>
    </source>
</evidence>
<dbReference type="InterPro" id="IPR001202">
    <property type="entry name" value="WW_dom"/>
</dbReference>
<evidence type="ECO:0000313" key="5">
    <source>
        <dbReference type="EMBL" id="CAG2214209.1"/>
    </source>
</evidence>
<feature type="compositionally biased region" description="Low complexity" evidence="2">
    <location>
        <begin position="320"/>
        <end position="330"/>
    </location>
</feature>
<feature type="region of interest" description="Disordered" evidence="2">
    <location>
        <begin position="180"/>
        <end position="230"/>
    </location>
</feature>
<feature type="region of interest" description="Disordered" evidence="2">
    <location>
        <begin position="103"/>
        <end position="160"/>
    </location>
</feature>
<dbReference type="InterPro" id="IPR039576">
    <property type="entry name" value="APBB1/2/3"/>
</dbReference>
<dbReference type="PROSITE" id="PS01179">
    <property type="entry name" value="PID"/>
    <property type="match status" value="2"/>
</dbReference>
<dbReference type="GO" id="GO:0005737">
    <property type="term" value="C:cytoplasm"/>
    <property type="evidence" value="ECO:0007669"/>
    <property type="project" value="TreeGrafter"/>
</dbReference>
<evidence type="ECO:0000259" key="3">
    <source>
        <dbReference type="PROSITE" id="PS01179"/>
    </source>
</evidence>
<evidence type="ECO:0000256" key="1">
    <source>
        <dbReference type="ARBA" id="ARBA00022737"/>
    </source>
</evidence>
<gene>
    <name evidence="5" type="ORF">MEDL_28211</name>
</gene>
<comment type="caution">
    <text evidence="5">The sequence shown here is derived from an EMBL/GenBank/DDBJ whole genome shotgun (WGS) entry which is preliminary data.</text>
</comment>
<dbReference type="PANTHER" id="PTHR14058">
    <property type="entry name" value="AMYLOID BETA A4 PRECURSOR PROTEIN-BINDING FAMILY B"/>
    <property type="match status" value="1"/>
</dbReference>
<dbReference type="GO" id="GO:0005634">
    <property type="term" value="C:nucleus"/>
    <property type="evidence" value="ECO:0007669"/>
    <property type="project" value="TreeGrafter"/>
</dbReference>
<dbReference type="AlphaFoldDB" id="A0A8S3SB45"/>
<feature type="region of interest" description="Disordered" evidence="2">
    <location>
        <begin position="370"/>
        <end position="389"/>
    </location>
</feature>
<sequence length="834" mass="93095">MPFVDNILRFWSLRDMKKKGIKNVENTYLSFANPNYHYEDRKNCNDKLNKDVYQNDSNIFDEVDVSTISLLDKQKGQETKDMKVEKKELDKLSQKKRLLLNDVNSSDDEVATSTDEETENKDRGKNEKVLSENKKNLKNSDSGFEEMDTSKTSRNRKKQGFMGYYTMLEAKAKEKQLKILETPDTEEDTPTGGSKFTKFGFDINSPDSNDSGIQSDARSDDGSSHVHGPVNDDIYAVVCKSTSSDLGLLRIDHSGSEDNTPTEEDNPKKQKEESLPPGWEKCEDEDGAYYWHIKSGTIQREPPSPAPPDTKHVTIRSVSINSDSSTLSSDTDCDSVPSTPTSGTSEDPLTAFEGHALQYAVNSIQNMSSSRSLSAVPKVETNGPEKKDEKKAVRFSVRSLGWVRIAEEDLTPERSSRAVNKCIVDLILGRNDINDVVGRWGDGKDLYLDLDRDSLRLVDTQDFIVINVQPIQSIRVWGVGRDNGRDFAYVARDKTTRKHMCHVFRCDNPARQIANTLRDICKQLMMERRLQQAAVDQRLSRPTDLPNLEIAGSQGNNQKAVLQSLLRSASFPTPMEEPKKIIRCHYIGCEAVLKPVGTDILNGAIMALYNKIPPEKWKFVNVGIAPSTITITEHKTEVKLDECRVRFLSFMGIAADNVRLCGFIIHGPEDQFNCHVFHCEPSAGALCKTIEAACKLRYQKLLDANPTTPTNSNKSDNKLQHLGASISAGLKSGAESVQTNIIPGIKSGAHTMQTGLKSGALTVQTGVIHGFYGVQNVFSKIKTKDLTTALIFWCLFSTWSKEHDRINEISSLTTPNKGTFQIGQTTLKQRADDK</sequence>
<dbReference type="Proteomes" id="UP000683360">
    <property type="component" value="Unassembled WGS sequence"/>
</dbReference>
<name>A0A8S3SB45_MYTED</name>
<dbReference type="InterPro" id="IPR036020">
    <property type="entry name" value="WW_dom_sf"/>
</dbReference>
<feature type="domain" description="PID" evidence="3">
    <location>
        <begin position="586"/>
        <end position="706"/>
    </location>
</feature>
<dbReference type="PANTHER" id="PTHR14058:SF8">
    <property type="entry name" value="PROTEIN FE65 HOMOLOG"/>
    <property type="match status" value="1"/>
</dbReference>